<evidence type="ECO:0000256" key="2">
    <source>
        <dbReference type="ARBA" id="ARBA00006824"/>
    </source>
</evidence>
<evidence type="ECO:0000313" key="8">
    <source>
        <dbReference type="Proteomes" id="UP001497512"/>
    </source>
</evidence>
<gene>
    <name evidence="7" type="ORF">CSSPTR1EN2_LOCUS22265</name>
</gene>
<reference evidence="7" key="1">
    <citation type="submission" date="2024-02" db="EMBL/GenBank/DDBJ databases">
        <authorList>
            <consortium name="ELIXIR-Norway"/>
            <consortium name="Elixir Norway"/>
        </authorList>
    </citation>
    <scope>NUCLEOTIDE SEQUENCE</scope>
</reference>
<dbReference type="PANTHER" id="PTHR11266:SF17">
    <property type="entry name" value="PROTEIN MPV17"/>
    <property type="match status" value="1"/>
</dbReference>
<keyword evidence="4" id="KW-1133">Transmembrane helix</keyword>
<evidence type="ECO:0000256" key="3">
    <source>
        <dbReference type="ARBA" id="ARBA00022692"/>
    </source>
</evidence>
<evidence type="ECO:0000256" key="5">
    <source>
        <dbReference type="ARBA" id="ARBA00023136"/>
    </source>
</evidence>
<evidence type="ECO:0000256" key="6">
    <source>
        <dbReference type="RuleBase" id="RU363053"/>
    </source>
</evidence>
<sequence>MKGAWVWYRFRLQQQPIRTQMVTSGILWAIGDAIAQSVSRSIEQRLAMKENSTTTIVDENKCLERTFEHNTDWRRVATASSFGIGFVGPVGHFWYEALESVCINTFKLKPNSFRFITTKVMADTFLFGPVHLLAFFTYTGLASGKPWDEVKHDVKRDFLPSYMTEGLGWAIVQVANFRFVPVRHQLLYVNCFCLVDSAYLSWVKHQDNAPWKKYLTSLVSSSPNNTKN</sequence>
<proteinExistence type="inferred from homology"/>
<evidence type="ECO:0000313" key="7">
    <source>
        <dbReference type="EMBL" id="CAK9234534.1"/>
    </source>
</evidence>
<protein>
    <submittedName>
        <fullName evidence="7">Uncharacterized protein</fullName>
    </submittedName>
</protein>
<dbReference type="Pfam" id="PF04117">
    <property type="entry name" value="Mpv17_PMP22"/>
    <property type="match status" value="1"/>
</dbReference>
<dbReference type="InterPro" id="IPR007248">
    <property type="entry name" value="Mpv17_PMP22"/>
</dbReference>
<evidence type="ECO:0000256" key="4">
    <source>
        <dbReference type="ARBA" id="ARBA00022989"/>
    </source>
</evidence>
<keyword evidence="5" id="KW-0472">Membrane</keyword>
<keyword evidence="8" id="KW-1185">Reference proteome</keyword>
<accession>A0ABP0V087</accession>
<dbReference type="PANTHER" id="PTHR11266">
    <property type="entry name" value="PEROXISOMAL MEMBRANE PROTEIN 2, PXMP2 MPV17"/>
    <property type="match status" value="1"/>
</dbReference>
<dbReference type="EMBL" id="OZ019900">
    <property type="protein sequence ID" value="CAK9234534.1"/>
    <property type="molecule type" value="Genomic_DNA"/>
</dbReference>
<keyword evidence="3" id="KW-0812">Transmembrane</keyword>
<evidence type="ECO:0000256" key="1">
    <source>
        <dbReference type="ARBA" id="ARBA00004141"/>
    </source>
</evidence>
<comment type="subcellular location">
    <subcellularLocation>
        <location evidence="1">Membrane</location>
        <topology evidence="1">Multi-pass membrane protein</topology>
    </subcellularLocation>
</comment>
<dbReference type="Proteomes" id="UP001497512">
    <property type="component" value="Chromosome 8"/>
</dbReference>
<comment type="similarity">
    <text evidence="2 6">Belongs to the peroxisomal membrane protein PXMP2/4 family.</text>
</comment>
<name>A0ABP0V087_9BRYO</name>
<organism evidence="7 8">
    <name type="scientific">Sphagnum troendelagicum</name>
    <dbReference type="NCBI Taxonomy" id="128251"/>
    <lineage>
        <taxon>Eukaryota</taxon>
        <taxon>Viridiplantae</taxon>
        <taxon>Streptophyta</taxon>
        <taxon>Embryophyta</taxon>
        <taxon>Bryophyta</taxon>
        <taxon>Sphagnophytina</taxon>
        <taxon>Sphagnopsida</taxon>
        <taxon>Sphagnales</taxon>
        <taxon>Sphagnaceae</taxon>
        <taxon>Sphagnum</taxon>
    </lineage>
</organism>